<evidence type="ECO:0000256" key="6">
    <source>
        <dbReference type="ARBA" id="ARBA00023027"/>
    </source>
</evidence>
<evidence type="ECO:0000256" key="3">
    <source>
        <dbReference type="ARBA" id="ARBA00022643"/>
    </source>
</evidence>
<dbReference type="EC" id="1.-.-.-" evidence="7"/>
<comment type="cofactor">
    <cofactor evidence="8">
        <name>FMN</name>
        <dbReference type="ChEBI" id="CHEBI:58210"/>
    </cofactor>
    <text evidence="8">Binds 1 FMN per subunit.</text>
</comment>
<evidence type="ECO:0000256" key="5">
    <source>
        <dbReference type="ARBA" id="ARBA00023002"/>
    </source>
</evidence>
<evidence type="ECO:0000256" key="9">
    <source>
        <dbReference type="SAM" id="MobiDB-lite"/>
    </source>
</evidence>
<feature type="binding site" description="in other chain" evidence="8">
    <location>
        <begin position="147"/>
        <end position="149"/>
    </location>
    <ligand>
        <name>FMN</name>
        <dbReference type="ChEBI" id="CHEBI:58210"/>
        <note>ligand shared between dimeric partners</note>
    </ligand>
</feature>
<keyword evidence="5 7" id="KW-0560">Oxidoreductase</keyword>
<dbReference type="InterPro" id="IPR000415">
    <property type="entry name" value="Nitroreductase-like"/>
</dbReference>
<dbReference type="Proteomes" id="UP000294796">
    <property type="component" value="Unassembled WGS sequence"/>
</dbReference>
<evidence type="ECO:0000256" key="1">
    <source>
        <dbReference type="ARBA" id="ARBA00007118"/>
    </source>
</evidence>
<gene>
    <name evidence="11" type="ORF">E2F46_14470</name>
</gene>
<comment type="caution">
    <text evidence="11">The sequence shown here is derived from an EMBL/GenBank/DDBJ whole genome shotgun (WGS) entry which is preliminary data.</text>
</comment>
<feature type="binding site" evidence="8">
    <location>
        <position position="48"/>
    </location>
    <ligand>
        <name>FMN</name>
        <dbReference type="ChEBI" id="CHEBI:58210"/>
        <note>ligand shared between dimeric partners</note>
    </ligand>
</feature>
<evidence type="ECO:0000256" key="8">
    <source>
        <dbReference type="PIRSR" id="PIRSR000232-1"/>
    </source>
</evidence>
<dbReference type="PANTHER" id="PTHR43821">
    <property type="entry name" value="NAD(P)H NITROREDUCTASE YDJA-RELATED"/>
    <property type="match status" value="1"/>
</dbReference>
<comment type="similarity">
    <text evidence="1 7">Belongs to the nitroreductase family.</text>
</comment>
<sequence length="201" mass="21533">MSVTASANPQSPQPLAALDARRSVPAKQLGEPGPDPAALARMLESAVRVPDHGKRVPFRFLRIHGDARHALGEAVAKRGMQRDPGAGDGAIEKDRMRFSHAPLVVVVVAVLDPSDDKIPGQERLLTAGCVCFALLQAAQAMGFGATWLTGWPAYDNAILQLLGLDEDERIAGFIHIGTPKTEVPERDRPDPATLLGDWIPT</sequence>
<dbReference type="Gene3D" id="3.40.109.10">
    <property type="entry name" value="NADH Oxidase"/>
    <property type="match status" value="1"/>
</dbReference>
<dbReference type="AlphaFoldDB" id="A0A4R5TQ73"/>
<dbReference type="Pfam" id="PF00881">
    <property type="entry name" value="Nitroreductase"/>
    <property type="match status" value="1"/>
</dbReference>
<keyword evidence="6 7" id="KW-0520">NAD</keyword>
<evidence type="ECO:0000256" key="7">
    <source>
        <dbReference type="PIRNR" id="PIRNR000232"/>
    </source>
</evidence>
<feature type="binding site" description="in other chain" evidence="8">
    <location>
        <begin position="21"/>
        <end position="23"/>
    </location>
    <ligand>
        <name>FMN</name>
        <dbReference type="ChEBI" id="CHEBI:58210"/>
        <note>ligand shared between dimeric partners</note>
    </ligand>
</feature>
<keyword evidence="2 7" id="KW-0285">Flavoprotein</keyword>
<evidence type="ECO:0000256" key="2">
    <source>
        <dbReference type="ARBA" id="ARBA00022630"/>
    </source>
</evidence>
<organism evidence="11 12">
    <name type="scientific">Luteimonas aestuarii</name>
    <dbReference type="NCBI Taxonomy" id="453837"/>
    <lineage>
        <taxon>Bacteria</taxon>
        <taxon>Pseudomonadati</taxon>
        <taxon>Pseudomonadota</taxon>
        <taxon>Gammaproteobacteria</taxon>
        <taxon>Lysobacterales</taxon>
        <taxon>Lysobacteraceae</taxon>
        <taxon>Luteimonas</taxon>
    </lineage>
</organism>
<dbReference type="CDD" id="cd02135">
    <property type="entry name" value="YdjA-like"/>
    <property type="match status" value="1"/>
</dbReference>
<feature type="region of interest" description="Disordered" evidence="9">
    <location>
        <begin position="1"/>
        <end position="35"/>
    </location>
</feature>
<reference evidence="11 12" key="1">
    <citation type="submission" date="2019-03" db="EMBL/GenBank/DDBJ databases">
        <title>Luteimonas zhaokaii sp.nov., isolated from the rectal contents of Plateau pika in Yushu, Qinghai Province, China.</title>
        <authorList>
            <person name="Zhang G."/>
        </authorList>
    </citation>
    <scope>NUCLEOTIDE SEQUENCE [LARGE SCALE GENOMIC DNA]</scope>
    <source>
        <strain evidence="11 12">B9</strain>
    </source>
</reference>
<dbReference type="EMBL" id="SMTF01000015">
    <property type="protein sequence ID" value="TDK21741.1"/>
    <property type="molecule type" value="Genomic_DNA"/>
</dbReference>
<dbReference type="PANTHER" id="PTHR43821:SF1">
    <property type="entry name" value="NAD(P)H NITROREDUCTASE YDJA-RELATED"/>
    <property type="match status" value="1"/>
</dbReference>
<feature type="domain" description="Nitroreductase" evidence="10">
    <location>
        <begin position="20"/>
        <end position="177"/>
    </location>
</feature>
<evidence type="ECO:0000256" key="4">
    <source>
        <dbReference type="ARBA" id="ARBA00022857"/>
    </source>
</evidence>
<proteinExistence type="inferred from homology"/>
<dbReference type="InterPro" id="IPR052530">
    <property type="entry name" value="NAD(P)H_nitroreductase"/>
</dbReference>
<dbReference type="InterPro" id="IPR026021">
    <property type="entry name" value="YdjA-like"/>
</dbReference>
<evidence type="ECO:0000259" key="10">
    <source>
        <dbReference type="Pfam" id="PF00881"/>
    </source>
</evidence>
<keyword evidence="12" id="KW-1185">Reference proteome</keyword>
<name>A0A4R5TQ73_9GAMM</name>
<keyword evidence="3 7" id="KW-0288">FMN</keyword>
<feature type="compositionally biased region" description="Polar residues" evidence="9">
    <location>
        <begin position="1"/>
        <end position="10"/>
    </location>
</feature>
<evidence type="ECO:0000313" key="11">
    <source>
        <dbReference type="EMBL" id="TDK21741.1"/>
    </source>
</evidence>
<protein>
    <recommendedName>
        <fullName evidence="7">Putative NAD(P)H nitroreductase</fullName>
        <ecNumber evidence="7">1.-.-.-</ecNumber>
    </recommendedName>
</protein>
<evidence type="ECO:0000313" key="12">
    <source>
        <dbReference type="Proteomes" id="UP000294796"/>
    </source>
</evidence>
<dbReference type="RefSeq" id="WP_133323296.1">
    <property type="nucleotide sequence ID" value="NZ_SMTF01000015.1"/>
</dbReference>
<dbReference type="GO" id="GO:0016491">
    <property type="term" value="F:oxidoreductase activity"/>
    <property type="evidence" value="ECO:0007669"/>
    <property type="project" value="UniProtKB-UniRule"/>
</dbReference>
<dbReference type="SUPFAM" id="SSF55469">
    <property type="entry name" value="FMN-dependent nitroreductase-like"/>
    <property type="match status" value="1"/>
</dbReference>
<dbReference type="InterPro" id="IPR029479">
    <property type="entry name" value="Nitroreductase"/>
</dbReference>
<dbReference type="OrthoDB" id="9804207at2"/>
<feature type="binding site" evidence="8">
    <location>
        <position position="52"/>
    </location>
    <ligand>
        <name>FMN</name>
        <dbReference type="ChEBI" id="CHEBI:58210"/>
        <note>ligand shared between dimeric partners</note>
    </ligand>
</feature>
<dbReference type="PIRSF" id="PIRSF000232">
    <property type="entry name" value="YdjA"/>
    <property type="match status" value="1"/>
</dbReference>
<accession>A0A4R5TQ73</accession>
<keyword evidence="4 7" id="KW-0521">NADP</keyword>